<feature type="compositionally biased region" description="Low complexity" evidence="4">
    <location>
        <begin position="47"/>
        <end position="58"/>
    </location>
</feature>
<evidence type="ECO:0000256" key="3">
    <source>
        <dbReference type="ARBA" id="ARBA00022946"/>
    </source>
</evidence>
<accession>A0A8K0GRX1</accession>
<dbReference type="InterPro" id="IPR003690">
    <property type="entry name" value="MTERF"/>
</dbReference>
<sequence>MDSGFSCDEVGTMISKFGNLYSYSLAKNFDTEMGESFPNPSDKEKSVAPVPASLSPSLHDSDKLKAAVSETDPAGELWPQFLCLMELGMDLDPIKRITRRFPRFPFYILEGQMPKSDIPSILNRTPWLCGFSLSENLIPTMAFLEDLGVNKKQWPKLICCFPISLFRSRQKVKTTVDFLYEMGLSAESIGKILTRFPPIIDYSVENKLRPVAQYFRFLGVDVAVLFLNSPSILGFSLETNLKPVAEFLERGYSMVEVVTMISRYGAL</sequence>
<keyword evidence="2" id="KW-0804">Transcription</keyword>
<dbReference type="Proteomes" id="UP000796880">
    <property type="component" value="Unassembled WGS sequence"/>
</dbReference>
<evidence type="ECO:0000256" key="1">
    <source>
        <dbReference type="ARBA" id="ARBA00007692"/>
    </source>
</evidence>
<gene>
    <name evidence="5" type="ORF">FNV43_RR22263</name>
</gene>
<dbReference type="PANTHER" id="PTHR13068">
    <property type="entry name" value="CGI-12 PROTEIN-RELATED"/>
    <property type="match status" value="1"/>
</dbReference>
<evidence type="ECO:0000313" key="5">
    <source>
        <dbReference type="EMBL" id="KAF3435176.1"/>
    </source>
</evidence>
<dbReference type="OrthoDB" id="637682at2759"/>
<dbReference type="AlphaFoldDB" id="A0A8K0GRX1"/>
<name>A0A8K0GRX1_9ROSA</name>
<feature type="region of interest" description="Disordered" evidence="4">
    <location>
        <begin position="34"/>
        <end position="58"/>
    </location>
</feature>
<dbReference type="InterPro" id="IPR038538">
    <property type="entry name" value="MTERF_sf"/>
</dbReference>
<dbReference type="SMART" id="SM00733">
    <property type="entry name" value="Mterf"/>
    <property type="match status" value="4"/>
</dbReference>
<reference evidence="5" key="1">
    <citation type="submission" date="2020-03" db="EMBL/GenBank/DDBJ databases">
        <title>A high-quality chromosome-level genome assembly of a woody plant with both climbing and erect habits, Rhamnella rubrinervis.</title>
        <authorList>
            <person name="Lu Z."/>
            <person name="Yang Y."/>
            <person name="Zhu X."/>
            <person name="Sun Y."/>
        </authorList>
    </citation>
    <scope>NUCLEOTIDE SEQUENCE</scope>
    <source>
        <strain evidence="5">BYM</strain>
        <tissue evidence="5">Leaf</tissue>
    </source>
</reference>
<keyword evidence="2" id="KW-0805">Transcription regulation</keyword>
<dbReference type="Gene3D" id="1.25.70.10">
    <property type="entry name" value="Transcription termination factor 3, mitochondrial"/>
    <property type="match status" value="1"/>
</dbReference>
<evidence type="ECO:0000256" key="2">
    <source>
        <dbReference type="ARBA" id="ARBA00022472"/>
    </source>
</evidence>
<comment type="caution">
    <text evidence="5">The sequence shown here is derived from an EMBL/GenBank/DDBJ whole genome shotgun (WGS) entry which is preliminary data.</text>
</comment>
<comment type="similarity">
    <text evidence="1">Belongs to the mTERF family.</text>
</comment>
<keyword evidence="6" id="KW-1185">Reference proteome</keyword>
<dbReference type="PANTHER" id="PTHR13068:SF9">
    <property type="entry name" value="TRANSCRIPTION TERMINATION FACTOR MTERF5, CHLOROPLASTIC"/>
    <property type="match status" value="1"/>
</dbReference>
<proteinExistence type="inferred from homology"/>
<evidence type="ECO:0000313" key="6">
    <source>
        <dbReference type="Proteomes" id="UP000796880"/>
    </source>
</evidence>
<evidence type="ECO:0000256" key="4">
    <source>
        <dbReference type="SAM" id="MobiDB-lite"/>
    </source>
</evidence>
<dbReference type="GO" id="GO:0003676">
    <property type="term" value="F:nucleic acid binding"/>
    <property type="evidence" value="ECO:0007669"/>
    <property type="project" value="InterPro"/>
</dbReference>
<dbReference type="EMBL" id="VOIH02000010">
    <property type="protein sequence ID" value="KAF3435176.1"/>
    <property type="molecule type" value="Genomic_DNA"/>
</dbReference>
<keyword evidence="2" id="KW-0806">Transcription termination</keyword>
<keyword evidence="3" id="KW-0809">Transit peptide</keyword>
<organism evidence="5 6">
    <name type="scientific">Rhamnella rubrinervis</name>
    <dbReference type="NCBI Taxonomy" id="2594499"/>
    <lineage>
        <taxon>Eukaryota</taxon>
        <taxon>Viridiplantae</taxon>
        <taxon>Streptophyta</taxon>
        <taxon>Embryophyta</taxon>
        <taxon>Tracheophyta</taxon>
        <taxon>Spermatophyta</taxon>
        <taxon>Magnoliopsida</taxon>
        <taxon>eudicotyledons</taxon>
        <taxon>Gunneridae</taxon>
        <taxon>Pentapetalae</taxon>
        <taxon>rosids</taxon>
        <taxon>fabids</taxon>
        <taxon>Rosales</taxon>
        <taxon>Rhamnaceae</taxon>
        <taxon>rhamnoid group</taxon>
        <taxon>Rhamneae</taxon>
        <taxon>Rhamnella</taxon>
    </lineage>
</organism>
<dbReference type="GO" id="GO:0006353">
    <property type="term" value="P:DNA-templated transcription termination"/>
    <property type="evidence" value="ECO:0007669"/>
    <property type="project" value="UniProtKB-KW"/>
</dbReference>
<protein>
    <submittedName>
        <fullName evidence="5">Uncharacterized protein</fullName>
    </submittedName>
</protein>
<dbReference type="Pfam" id="PF02536">
    <property type="entry name" value="mTERF"/>
    <property type="match status" value="1"/>
</dbReference>